<sequence length="108" mass="12220">MKAKEIKDLWVKIWADMLIGVEPDDEEMKALTEFAEISFKAGQKAEREKILNFIDQLDNGTRSSASWRSEVRKFRQALKGGGLTNESKSNAEMATTSRGDTQGEIPRR</sequence>
<name>X1RZT2_9ZZZZ</name>
<protein>
    <submittedName>
        <fullName evidence="2">Uncharacterized protein</fullName>
    </submittedName>
</protein>
<evidence type="ECO:0000256" key="1">
    <source>
        <dbReference type="SAM" id="MobiDB-lite"/>
    </source>
</evidence>
<evidence type="ECO:0000313" key="2">
    <source>
        <dbReference type="EMBL" id="GAI86153.1"/>
    </source>
</evidence>
<feature type="region of interest" description="Disordered" evidence="1">
    <location>
        <begin position="78"/>
        <end position="108"/>
    </location>
</feature>
<organism evidence="2">
    <name type="scientific">marine sediment metagenome</name>
    <dbReference type="NCBI Taxonomy" id="412755"/>
    <lineage>
        <taxon>unclassified sequences</taxon>
        <taxon>metagenomes</taxon>
        <taxon>ecological metagenomes</taxon>
    </lineage>
</organism>
<proteinExistence type="predicted"/>
<accession>X1RZT2</accession>
<dbReference type="AlphaFoldDB" id="X1RZT2"/>
<dbReference type="EMBL" id="BARW01008626">
    <property type="protein sequence ID" value="GAI86153.1"/>
    <property type="molecule type" value="Genomic_DNA"/>
</dbReference>
<feature type="compositionally biased region" description="Polar residues" evidence="1">
    <location>
        <begin position="84"/>
        <end position="100"/>
    </location>
</feature>
<reference evidence="2" key="1">
    <citation type="journal article" date="2014" name="Front. Microbiol.">
        <title>High frequency of phylogenetically diverse reductive dehalogenase-homologous genes in deep subseafloor sedimentary metagenomes.</title>
        <authorList>
            <person name="Kawai M."/>
            <person name="Futagami T."/>
            <person name="Toyoda A."/>
            <person name="Takaki Y."/>
            <person name="Nishi S."/>
            <person name="Hori S."/>
            <person name="Arai W."/>
            <person name="Tsubouchi T."/>
            <person name="Morono Y."/>
            <person name="Uchiyama I."/>
            <person name="Ito T."/>
            <person name="Fujiyama A."/>
            <person name="Inagaki F."/>
            <person name="Takami H."/>
        </authorList>
    </citation>
    <scope>NUCLEOTIDE SEQUENCE</scope>
    <source>
        <strain evidence="2">Expedition CK06-06</strain>
    </source>
</reference>
<gene>
    <name evidence="2" type="ORF">S12H4_17607</name>
</gene>
<comment type="caution">
    <text evidence="2">The sequence shown here is derived from an EMBL/GenBank/DDBJ whole genome shotgun (WGS) entry which is preliminary data.</text>
</comment>